<dbReference type="GO" id="GO:0005886">
    <property type="term" value="C:plasma membrane"/>
    <property type="evidence" value="ECO:0007669"/>
    <property type="project" value="UniProtKB-SubCell"/>
</dbReference>
<keyword evidence="7" id="KW-0862">Zinc</keyword>
<keyword evidence="3" id="KW-1003">Cell membrane</keyword>
<feature type="transmembrane region" description="Helical" evidence="8">
    <location>
        <begin position="225"/>
        <end position="244"/>
    </location>
</feature>
<comment type="similarity">
    <text evidence="2">Belongs to the UPF0073 (Hly-III) family.</text>
</comment>
<keyword evidence="5 8" id="KW-1133">Transmembrane helix</keyword>
<protein>
    <submittedName>
        <fullName evidence="9">Hemolysin III family protein</fullName>
    </submittedName>
</protein>
<dbReference type="PANTHER" id="PTHR20855:SF3">
    <property type="entry name" value="LD03007P"/>
    <property type="match status" value="1"/>
</dbReference>
<keyword evidence="7" id="KW-0479">Metal-binding</keyword>
<dbReference type="GO" id="GO:0046872">
    <property type="term" value="F:metal ion binding"/>
    <property type="evidence" value="ECO:0007669"/>
    <property type="project" value="UniProtKB-KW"/>
</dbReference>
<feature type="transmembrane region" description="Helical" evidence="8">
    <location>
        <begin position="161"/>
        <end position="182"/>
    </location>
</feature>
<feature type="transmembrane region" description="Helical" evidence="8">
    <location>
        <begin position="42"/>
        <end position="65"/>
    </location>
</feature>
<proteinExistence type="inferred from homology"/>
<dbReference type="AlphaFoldDB" id="A0A9X3RJN4"/>
<evidence type="ECO:0000256" key="1">
    <source>
        <dbReference type="ARBA" id="ARBA00004651"/>
    </source>
</evidence>
<keyword evidence="4 8" id="KW-0812">Transmembrane</keyword>
<dbReference type="InterPro" id="IPR005744">
    <property type="entry name" value="Hy-lIII"/>
</dbReference>
<gene>
    <name evidence="9" type="ORF">L8U60_06765</name>
</gene>
<evidence type="ECO:0000256" key="5">
    <source>
        <dbReference type="ARBA" id="ARBA00022989"/>
    </source>
</evidence>
<comment type="caution">
    <text evidence="9">The sequence shown here is derived from an EMBL/GenBank/DDBJ whole genome shotgun (WGS) entry which is preliminary data.</text>
</comment>
<evidence type="ECO:0000256" key="7">
    <source>
        <dbReference type="PIRSR" id="PIRSR604254-1"/>
    </source>
</evidence>
<dbReference type="NCBIfam" id="TIGR01065">
    <property type="entry name" value="hlyIII"/>
    <property type="match status" value="1"/>
</dbReference>
<dbReference type="InterPro" id="IPR004254">
    <property type="entry name" value="AdipoR/HlyIII-related"/>
</dbReference>
<dbReference type="Pfam" id="PF03006">
    <property type="entry name" value="HlyIII"/>
    <property type="match status" value="1"/>
</dbReference>
<dbReference type="PANTHER" id="PTHR20855">
    <property type="entry name" value="ADIPOR/PROGESTIN RECEPTOR-RELATED"/>
    <property type="match status" value="1"/>
</dbReference>
<feature type="transmembrane region" description="Helical" evidence="8">
    <location>
        <begin position="71"/>
        <end position="91"/>
    </location>
</feature>
<reference evidence="9" key="1">
    <citation type="submission" date="2022-02" db="EMBL/GenBank/DDBJ databases">
        <title>Corynebacterium sp. from urogenital microbiome.</title>
        <authorList>
            <person name="Cappelli E.A."/>
            <person name="Ribeiro T.G."/>
            <person name="Peixe L."/>
        </authorList>
    </citation>
    <scope>NUCLEOTIDE SEQUENCE</scope>
    <source>
        <strain evidence="9">C8Ua_172</strain>
    </source>
</reference>
<evidence type="ECO:0000256" key="4">
    <source>
        <dbReference type="ARBA" id="ARBA00022692"/>
    </source>
</evidence>
<dbReference type="EMBL" id="JAKMUS010000009">
    <property type="protein sequence ID" value="MCZ9294185.1"/>
    <property type="molecule type" value="Genomic_DNA"/>
</dbReference>
<accession>A0A9X3RJN4</accession>
<evidence type="ECO:0000256" key="8">
    <source>
        <dbReference type="SAM" id="Phobius"/>
    </source>
</evidence>
<evidence type="ECO:0000313" key="9">
    <source>
        <dbReference type="EMBL" id="MCZ9294185.1"/>
    </source>
</evidence>
<dbReference type="RefSeq" id="WP_269965608.1">
    <property type="nucleotide sequence ID" value="NZ_JAKMUS010000009.1"/>
</dbReference>
<sequence>MTVTSDAHDTQSSQNLQSLQSSQIQKIRWIADRGERPLVRGWAHLFAAQVATIAATVLITYSWMMRPWWETLGITIYGLGLTALFTVSATYHRFPWRTQRGVEGWRRADHSMIAVFIASTYTPMCVIALPPRMAAITLTVAWGGALANVALKLLWPGHPRWLSPIIYVGLGWIVIPLIPTLLRSGNSAVLWLLFAGGVLYTVGAAIYGFKWPGRQARYYGYHEHFHTLTIIAAITHFVAIWLLVT</sequence>
<organism evidence="9 10">
    <name type="scientific">Corynebacterium meitnerae</name>
    <dbReference type="NCBI Taxonomy" id="2913498"/>
    <lineage>
        <taxon>Bacteria</taxon>
        <taxon>Bacillati</taxon>
        <taxon>Actinomycetota</taxon>
        <taxon>Actinomycetes</taxon>
        <taxon>Mycobacteriales</taxon>
        <taxon>Corynebacteriaceae</taxon>
        <taxon>Corynebacterium</taxon>
    </lineage>
</organism>
<dbReference type="GO" id="GO:0140911">
    <property type="term" value="F:pore-forming activity"/>
    <property type="evidence" value="ECO:0007669"/>
    <property type="project" value="InterPro"/>
</dbReference>
<keyword evidence="6 8" id="KW-0472">Membrane</keyword>
<name>A0A9X3RJN4_9CORY</name>
<dbReference type="Proteomes" id="UP001146468">
    <property type="component" value="Unassembled WGS sequence"/>
</dbReference>
<evidence type="ECO:0000256" key="6">
    <source>
        <dbReference type="ARBA" id="ARBA00023136"/>
    </source>
</evidence>
<evidence type="ECO:0000256" key="2">
    <source>
        <dbReference type="ARBA" id="ARBA00008488"/>
    </source>
</evidence>
<feature type="binding site" evidence="7">
    <location>
        <position position="226"/>
    </location>
    <ligand>
        <name>Zn(2+)</name>
        <dbReference type="ChEBI" id="CHEBI:29105"/>
    </ligand>
</feature>
<evidence type="ECO:0000313" key="10">
    <source>
        <dbReference type="Proteomes" id="UP001146468"/>
    </source>
</evidence>
<feature type="transmembrane region" description="Helical" evidence="8">
    <location>
        <begin position="112"/>
        <end position="129"/>
    </location>
</feature>
<feature type="binding site" evidence="7">
    <location>
        <position position="92"/>
    </location>
    <ligand>
        <name>Zn(2+)</name>
        <dbReference type="ChEBI" id="CHEBI:29105"/>
    </ligand>
</feature>
<keyword evidence="10" id="KW-1185">Reference proteome</keyword>
<feature type="binding site" evidence="7">
    <location>
        <position position="222"/>
    </location>
    <ligand>
        <name>Zn(2+)</name>
        <dbReference type="ChEBI" id="CHEBI:29105"/>
    </ligand>
</feature>
<feature type="transmembrane region" description="Helical" evidence="8">
    <location>
        <begin position="188"/>
        <end position="209"/>
    </location>
</feature>
<evidence type="ECO:0000256" key="3">
    <source>
        <dbReference type="ARBA" id="ARBA00022475"/>
    </source>
</evidence>
<comment type="subcellular location">
    <subcellularLocation>
        <location evidence="1">Cell membrane</location>
        <topology evidence="1">Multi-pass membrane protein</topology>
    </subcellularLocation>
</comment>